<evidence type="ECO:0000313" key="2">
    <source>
        <dbReference type="Proteomes" id="UP000005297"/>
    </source>
</evidence>
<sequence>MHYFNIRMGSSAILMFYYGSSNWQAGVAAGMSVQPKIRSAGIQH</sequence>
<accession>Q0F3M7</accession>
<name>Q0F3M7_9PROT</name>
<comment type="caution">
    <text evidence="1">The sequence shown here is derived from an EMBL/GenBank/DDBJ whole genome shotgun (WGS) entry which is preliminary data.</text>
</comment>
<dbReference type="HOGENOM" id="CLU_3218362_0_0_0"/>
<dbReference type="EMBL" id="AATS01000001">
    <property type="protein sequence ID" value="EAU55914.1"/>
    <property type="molecule type" value="Genomic_DNA"/>
</dbReference>
<keyword evidence="2" id="KW-1185">Reference proteome</keyword>
<proteinExistence type="predicted"/>
<protein>
    <submittedName>
        <fullName evidence="1">Uncharacterized protein</fullName>
    </submittedName>
</protein>
<organism evidence="1 2">
    <name type="scientific">Mariprofundus ferrooxydans PV-1</name>
    <dbReference type="NCBI Taxonomy" id="314345"/>
    <lineage>
        <taxon>Bacteria</taxon>
        <taxon>Pseudomonadati</taxon>
        <taxon>Pseudomonadota</taxon>
        <taxon>Candidatius Mariprofundia</taxon>
        <taxon>Mariprofundales</taxon>
        <taxon>Mariprofundaceae</taxon>
        <taxon>Mariprofundus</taxon>
    </lineage>
</organism>
<evidence type="ECO:0000313" key="1">
    <source>
        <dbReference type="EMBL" id="EAU55914.1"/>
    </source>
</evidence>
<reference evidence="1 2" key="1">
    <citation type="submission" date="2006-09" db="EMBL/GenBank/DDBJ databases">
        <authorList>
            <person name="Emerson D."/>
            <person name="Ferriera S."/>
            <person name="Johnson J."/>
            <person name="Kravitz S."/>
            <person name="Halpern A."/>
            <person name="Remington K."/>
            <person name="Beeson K."/>
            <person name="Tran B."/>
            <person name="Rogers Y.-H."/>
            <person name="Friedman R."/>
            <person name="Venter J.C."/>
        </authorList>
    </citation>
    <scope>NUCLEOTIDE SEQUENCE [LARGE SCALE GENOMIC DNA]</scope>
    <source>
        <strain evidence="1 2">PV-1</strain>
    </source>
</reference>
<dbReference type="Proteomes" id="UP000005297">
    <property type="component" value="Unassembled WGS sequence"/>
</dbReference>
<gene>
    <name evidence="1" type="ORF">SPV1_03818</name>
</gene>
<dbReference type="AlphaFoldDB" id="Q0F3M7"/>
<dbReference type="InParanoid" id="Q0F3M7"/>